<accession>A0A4Q2JGQ1</accession>
<gene>
    <name evidence="2" type="ORF">ESO86_14045</name>
</gene>
<comment type="caution">
    <text evidence="2">The sequence shown here is derived from an EMBL/GenBank/DDBJ whole genome shotgun (WGS) entry which is preliminary data.</text>
</comment>
<sequence length="312" mass="31911">MRLGIDIGGTKTAAVAIGADGELSDQVRMPTGFGAEAVVATALRTVERMSELAGVDARAFQSIGIGIPGSVDSATGRVTHAVNLGLEGLDLGPRLADRLGVEVRIENDVKAAALGAHHLLGVADGIRAHSMAYLNLGTGLAAGIVLDGHLLRGGRGVAGEIGHIPVDPAGEQCACGQRGCLETLASGSALASQWPGVHRYPAVDLFDRADAGQPDAVAVRERFLVGVASAVRLLALTTDVDDIVIGGGLAALGDRLLGGTRRVLAAWAEDSAFLASLDLPRRVQVIPRGFPAAAVGAALIGEEVEEPAWQRS</sequence>
<dbReference type="AlphaFoldDB" id="A0A4Q2JGQ1"/>
<evidence type="ECO:0000256" key="1">
    <source>
        <dbReference type="ARBA" id="ARBA00006479"/>
    </source>
</evidence>
<dbReference type="RefSeq" id="WP_129235556.1">
    <property type="nucleotide sequence ID" value="NZ_SDPL01000355.1"/>
</dbReference>
<name>A0A4Q2JGQ1_9MICO</name>
<dbReference type="Gene3D" id="3.30.420.40">
    <property type="match status" value="2"/>
</dbReference>
<dbReference type="SUPFAM" id="SSF53067">
    <property type="entry name" value="Actin-like ATPase domain"/>
    <property type="match status" value="1"/>
</dbReference>
<dbReference type="PANTHER" id="PTHR18964:SF169">
    <property type="entry name" value="N-ACETYLMANNOSAMINE KINASE"/>
    <property type="match status" value="1"/>
</dbReference>
<organism evidence="2 3">
    <name type="scientific">Agromyces binzhouensis</name>
    <dbReference type="NCBI Taxonomy" id="1817495"/>
    <lineage>
        <taxon>Bacteria</taxon>
        <taxon>Bacillati</taxon>
        <taxon>Actinomycetota</taxon>
        <taxon>Actinomycetes</taxon>
        <taxon>Micrococcales</taxon>
        <taxon>Microbacteriaceae</taxon>
        <taxon>Agromyces</taxon>
    </lineage>
</organism>
<dbReference type="EMBL" id="SDPL01000355">
    <property type="protein sequence ID" value="RXZ45207.1"/>
    <property type="molecule type" value="Genomic_DNA"/>
</dbReference>
<dbReference type="PANTHER" id="PTHR18964">
    <property type="entry name" value="ROK (REPRESSOR, ORF, KINASE) FAMILY"/>
    <property type="match status" value="1"/>
</dbReference>
<dbReference type="InterPro" id="IPR000600">
    <property type="entry name" value="ROK"/>
</dbReference>
<proteinExistence type="inferred from homology"/>
<evidence type="ECO:0000313" key="3">
    <source>
        <dbReference type="Proteomes" id="UP000292881"/>
    </source>
</evidence>
<protein>
    <submittedName>
        <fullName evidence="2">ROK family protein</fullName>
    </submittedName>
</protein>
<evidence type="ECO:0000313" key="2">
    <source>
        <dbReference type="EMBL" id="RXZ45207.1"/>
    </source>
</evidence>
<dbReference type="Proteomes" id="UP000292881">
    <property type="component" value="Unassembled WGS sequence"/>
</dbReference>
<comment type="similarity">
    <text evidence="1">Belongs to the ROK (NagC/XylR) family.</text>
</comment>
<keyword evidence="3" id="KW-1185">Reference proteome</keyword>
<dbReference type="InterPro" id="IPR043129">
    <property type="entry name" value="ATPase_NBD"/>
</dbReference>
<dbReference type="Pfam" id="PF00480">
    <property type="entry name" value="ROK"/>
    <property type="match status" value="1"/>
</dbReference>
<reference evidence="2 3" key="1">
    <citation type="submission" date="2019-01" db="EMBL/GenBank/DDBJ databases">
        <authorList>
            <person name="Li J."/>
        </authorList>
    </citation>
    <scope>NUCLEOTIDE SEQUENCE [LARGE SCALE GENOMIC DNA]</scope>
    <source>
        <strain evidence="2 3">CGMCC 4.7180</strain>
    </source>
</reference>
<dbReference type="OrthoDB" id="8772678at2"/>